<dbReference type="Proteomes" id="UP001300012">
    <property type="component" value="Unassembled WGS sequence"/>
</dbReference>
<proteinExistence type="predicted"/>
<dbReference type="EMBL" id="JANQBD010000020">
    <property type="protein sequence ID" value="MCR8634438.1"/>
    <property type="molecule type" value="Genomic_DNA"/>
</dbReference>
<sequence length="70" mass="8190">MDNNDDPNQPNRYEDIFLMFSALVEKWLVRATIGLLTLLLIFQLLLLSPSIRYYLVKVEQLEGVSFVRSE</sequence>
<keyword evidence="3" id="KW-1185">Reference proteome</keyword>
<evidence type="ECO:0000313" key="2">
    <source>
        <dbReference type="EMBL" id="MCR8634438.1"/>
    </source>
</evidence>
<organism evidence="2 3">
    <name type="scientific">Paenibacillus radicis</name>
    <name type="common">ex Xue et al. 2023</name>
    <dbReference type="NCBI Taxonomy" id="2972489"/>
    <lineage>
        <taxon>Bacteria</taxon>
        <taxon>Bacillati</taxon>
        <taxon>Bacillota</taxon>
        <taxon>Bacilli</taxon>
        <taxon>Bacillales</taxon>
        <taxon>Paenibacillaceae</taxon>
        <taxon>Paenibacillus</taxon>
    </lineage>
</organism>
<reference evidence="2 3" key="1">
    <citation type="submission" date="2022-08" db="EMBL/GenBank/DDBJ databases">
        <title>Paenibacillus endoradicis sp. nov., Paenibacillus radicibacter sp. nov and Paenibacillus pararadicis sp. nov., three cold-adapted plant growth-promoting bacteria isolated from root of Larix gmelinii in Great Khingan.</title>
        <authorList>
            <person name="Xue H."/>
        </authorList>
    </citation>
    <scope>NUCLEOTIDE SEQUENCE [LARGE SCALE GENOMIC DNA]</scope>
    <source>
        <strain evidence="2 3">N5-1-1-5</strain>
    </source>
</reference>
<evidence type="ECO:0000256" key="1">
    <source>
        <dbReference type="SAM" id="Phobius"/>
    </source>
</evidence>
<feature type="transmembrane region" description="Helical" evidence="1">
    <location>
        <begin position="27"/>
        <end position="47"/>
    </location>
</feature>
<comment type="caution">
    <text evidence="2">The sequence shown here is derived from an EMBL/GenBank/DDBJ whole genome shotgun (WGS) entry which is preliminary data.</text>
</comment>
<keyword evidence="1" id="KW-1133">Transmembrane helix</keyword>
<gene>
    <name evidence="2" type="ORF">NV381_24905</name>
</gene>
<dbReference type="RefSeq" id="WP_258216004.1">
    <property type="nucleotide sequence ID" value="NZ_JANQBD010000020.1"/>
</dbReference>
<accession>A0ABT1YQ82</accession>
<name>A0ABT1YQ82_9BACL</name>
<keyword evidence="1" id="KW-0812">Transmembrane</keyword>
<evidence type="ECO:0000313" key="3">
    <source>
        <dbReference type="Proteomes" id="UP001300012"/>
    </source>
</evidence>
<protein>
    <submittedName>
        <fullName evidence="2">Uncharacterized protein</fullName>
    </submittedName>
</protein>
<keyword evidence="1" id="KW-0472">Membrane</keyword>